<name>A0A563W1K3_9CYAN</name>
<dbReference type="EMBL" id="CAACVJ010000557">
    <property type="protein sequence ID" value="VEP17413.1"/>
    <property type="molecule type" value="Genomic_DNA"/>
</dbReference>
<dbReference type="Gene3D" id="3.30.530.20">
    <property type="match status" value="1"/>
</dbReference>
<dbReference type="RefSeq" id="WP_144867044.1">
    <property type="nucleotide sequence ID" value="NZ_LR213819.1"/>
</dbReference>
<accession>A0A563W1K3</accession>
<dbReference type="AlphaFoldDB" id="A0A563W1K3"/>
<evidence type="ECO:0000313" key="2">
    <source>
        <dbReference type="EMBL" id="VEP17413.1"/>
    </source>
</evidence>
<reference evidence="2 3" key="1">
    <citation type="submission" date="2019-01" db="EMBL/GenBank/DDBJ databases">
        <authorList>
            <person name="Brito A."/>
        </authorList>
    </citation>
    <scope>NUCLEOTIDE SEQUENCE [LARGE SCALE GENOMIC DNA]</scope>
    <source>
        <strain evidence="2">1</strain>
    </source>
</reference>
<keyword evidence="3" id="KW-1185">Reference proteome</keyword>
<dbReference type="OrthoDB" id="5402478at2"/>
<organism evidence="2 3">
    <name type="scientific">Hyella patelloides LEGE 07179</name>
    <dbReference type="NCBI Taxonomy" id="945734"/>
    <lineage>
        <taxon>Bacteria</taxon>
        <taxon>Bacillati</taxon>
        <taxon>Cyanobacteriota</taxon>
        <taxon>Cyanophyceae</taxon>
        <taxon>Pleurocapsales</taxon>
        <taxon>Hyellaceae</taxon>
        <taxon>Hyella</taxon>
    </lineage>
</organism>
<dbReference type="InterPro" id="IPR023393">
    <property type="entry name" value="START-like_dom_sf"/>
</dbReference>
<dbReference type="Proteomes" id="UP000320055">
    <property type="component" value="Unassembled WGS sequence"/>
</dbReference>
<evidence type="ECO:0000259" key="1">
    <source>
        <dbReference type="Pfam" id="PF03364"/>
    </source>
</evidence>
<dbReference type="InterPro" id="IPR005031">
    <property type="entry name" value="COQ10_START"/>
</dbReference>
<proteinExistence type="predicted"/>
<protein>
    <recommendedName>
        <fullName evidence="1">Coenzyme Q-binding protein COQ10 START domain-containing protein</fullName>
    </recommendedName>
</protein>
<feature type="domain" description="Coenzyme Q-binding protein COQ10 START" evidence="1">
    <location>
        <begin position="14"/>
        <end position="52"/>
    </location>
</feature>
<dbReference type="Pfam" id="PF03364">
    <property type="entry name" value="Polyketide_cyc"/>
    <property type="match status" value="1"/>
</dbReference>
<sequence>MSVNEYSFVTVWKIEAPLRKVWDTICDIKHFPYWWKAVENINVMDKGNSNGINFITEPTWKGVLPYQLSR</sequence>
<evidence type="ECO:0000313" key="3">
    <source>
        <dbReference type="Proteomes" id="UP000320055"/>
    </source>
</evidence>
<gene>
    <name evidence="2" type="ORF">H1P_600004</name>
</gene>
<dbReference type="SUPFAM" id="SSF55961">
    <property type="entry name" value="Bet v1-like"/>
    <property type="match status" value="1"/>
</dbReference>